<keyword evidence="7 8" id="KW-0472">Membrane</keyword>
<comment type="similarity">
    <text evidence="2 8">Belongs to the 4-toluene sulfonate uptake permease (TSUP) (TC 2.A.102) family.</text>
</comment>
<dbReference type="KEGG" id="cmav:ABHF33_00910"/>
<keyword evidence="4 8" id="KW-1003">Cell membrane</keyword>
<comment type="subcellular location">
    <subcellularLocation>
        <location evidence="1 8">Cell membrane</location>
        <topology evidence="1 8">Multi-pass membrane protein</topology>
    </subcellularLocation>
</comment>
<evidence type="ECO:0000256" key="8">
    <source>
        <dbReference type="RuleBase" id="RU363041"/>
    </source>
</evidence>
<keyword evidence="3" id="KW-0813">Transport</keyword>
<feature type="transmembrane region" description="Helical" evidence="8">
    <location>
        <begin position="42"/>
        <end position="60"/>
    </location>
</feature>
<keyword evidence="5 8" id="KW-0812">Transmembrane</keyword>
<reference evidence="9" key="1">
    <citation type="submission" date="2024-05" db="EMBL/GenBank/DDBJ databases">
        <authorList>
            <person name="Yang L."/>
            <person name="Pan L."/>
        </authorList>
    </citation>
    <scope>NUCLEOTIDE SEQUENCE</scope>
    <source>
        <strain evidence="9">FCG-7</strain>
    </source>
</reference>
<feature type="transmembrane region" description="Helical" evidence="8">
    <location>
        <begin position="139"/>
        <end position="164"/>
    </location>
</feature>
<dbReference type="AlphaFoldDB" id="A0AAU7F842"/>
<dbReference type="PANTHER" id="PTHR30269">
    <property type="entry name" value="TRANSMEMBRANE PROTEIN YFCA"/>
    <property type="match status" value="1"/>
</dbReference>
<proteinExistence type="inferred from homology"/>
<evidence type="ECO:0000256" key="6">
    <source>
        <dbReference type="ARBA" id="ARBA00022989"/>
    </source>
</evidence>
<accession>A0AAU7F842</accession>
<protein>
    <recommendedName>
        <fullName evidence="8">Probable membrane transporter protein</fullName>
    </recommendedName>
</protein>
<feature type="transmembrane region" description="Helical" evidence="8">
    <location>
        <begin position="72"/>
        <end position="96"/>
    </location>
</feature>
<feature type="transmembrane region" description="Helical" evidence="8">
    <location>
        <begin position="102"/>
        <end position="118"/>
    </location>
</feature>
<gene>
    <name evidence="9" type="ORF">ABHF33_00910</name>
</gene>
<dbReference type="PANTHER" id="PTHR30269:SF0">
    <property type="entry name" value="MEMBRANE TRANSPORTER PROTEIN YFCA-RELATED"/>
    <property type="match status" value="1"/>
</dbReference>
<dbReference type="EMBL" id="CP157355">
    <property type="protein sequence ID" value="XBM00875.1"/>
    <property type="molecule type" value="Genomic_DNA"/>
</dbReference>
<organism evidence="9">
    <name type="scientific">Chitinibacter mangrovi</name>
    <dbReference type="NCBI Taxonomy" id="3153927"/>
    <lineage>
        <taxon>Bacteria</taxon>
        <taxon>Pseudomonadati</taxon>
        <taxon>Pseudomonadota</taxon>
        <taxon>Betaproteobacteria</taxon>
        <taxon>Neisseriales</taxon>
        <taxon>Chitinibacteraceae</taxon>
        <taxon>Chitinibacter</taxon>
    </lineage>
</organism>
<evidence type="ECO:0000256" key="4">
    <source>
        <dbReference type="ARBA" id="ARBA00022475"/>
    </source>
</evidence>
<feature type="transmembrane region" description="Helical" evidence="8">
    <location>
        <begin position="230"/>
        <end position="248"/>
    </location>
</feature>
<evidence type="ECO:0000256" key="7">
    <source>
        <dbReference type="ARBA" id="ARBA00023136"/>
    </source>
</evidence>
<name>A0AAU7F842_9NEIS</name>
<evidence type="ECO:0000256" key="5">
    <source>
        <dbReference type="ARBA" id="ARBA00022692"/>
    </source>
</evidence>
<dbReference type="InterPro" id="IPR002781">
    <property type="entry name" value="TM_pro_TauE-like"/>
</dbReference>
<evidence type="ECO:0000256" key="2">
    <source>
        <dbReference type="ARBA" id="ARBA00009142"/>
    </source>
</evidence>
<dbReference type="InterPro" id="IPR052017">
    <property type="entry name" value="TSUP"/>
</dbReference>
<sequence>MLWLELGCVAFLAGVVDAVIGGGGLLQLPALFTLMPGTAPAVLLGTSKLSSIFGTAGAAVQYSRALRPPWRMIWPAILLAFIASLVGALLIAQIPAEPVRKILPFVFLALLIYCWRTSDGRQERQSTEVYARTARQRAGVGAAVIGFYDGLIGAGTGAFLKLLYVRGLGMSFLQAAAPAKLTNLASNLAAVLVFACAGSLSWSLGLWMALANLLGGVCGSQLALRFGNAFVRRAFLLLVSVLTLKSFWDVYV</sequence>
<keyword evidence="6 8" id="KW-1133">Transmembrane helix</keyword>
<evidence type="ECO:0000256" key="3">
    <source>
        <dbReference type="ARBA" id="ARBA00022448"/>
    </source>
</evidence>
<evidence type="ECO:0000313" key="9">
    <source>
        <dbReference type="EMBL" id="XBM00875.1"/>
    </source>
</evidence>
<dbReference type="Pfam" id="PF01925">
    <property type="entry name" value="TauE"/>
    <property type="match status" value="1"/>
</dbReference>
<evidence type="ECO:0000256" key="1">
    <source>
        <dbReference type="ARBA" id="ARBA00004651"/>
    </source>
</evidence>
<dbReference type="GO" id="GO:0005886">
    <property type="term" value="C:plasma membrane"/>
    <property type="evidence" value="ECO:0007669"/>
    <property type="project" value="UniProtKB-SubCell"/>
</dbReference>
<dbReference type="RefSeq" id="WP_348945202.1">
    <property type="nucleotide sequence ID" value="NZ_CP157355.1"/>
</dbReference>
<feature type="transmembrane region" description="Helical" evidence="8">
    <location>
        <begin position="184"/>
        <end position="210"/>
    </location>
</feature>